<dbReference type="Pfam" id="PF01713">
    <property type="entry name" value="Smr"/>
    <property type="match status" value="1"/>
</dbReference>
<evidence type="ECO:0000313" key="10">
    <source>
        <dbReference type="EMBL" id="KAL0902889.1"/>
    </source>
</evidence>
<gene>
    <name evidence="10" type="ORF">M5K25_028432</name>
</gene>
<dbReference type="GO" id="GO:0004519">
    <property type="term" value="F:endonuclease activity"/>
    <property type="evidence" value="ECO:0007669"/>
    <property type="project" value="UniProtKB-KW"/>
</dbReference>
<dbReference type="GO" id="GO:0016787">
    <property type="term" value="F:hydrolase activity"/>
    <property type="evidence" value="ECO:0007669"/>
    <property type="project" value="UniProtKB-KW"/>
</dbReference>
<evidence type="ECO:0000256" key="7">
    <source>
        <dbReference type="SAM" id="Coils"/>
    </source>
</evidence>
<dbReference type="SMART" id="SM00534">
    <property type="entry name" value="MUTSac"/>
    <property type="match status" value="1"/>
</dbReference>
<protein>
    <recommendedName>
        <fullName evidence="9">Smr domain-containing protein</fullName>
    </recommendedName>
</protein>
<keyword evidence="2" id="KW-0547">Nucleotide-binding</keyword>
<dbReference type="GO" id="GO:0005524">
    <property type="term" value="F:ATP binding"/>
    <property type="evidence" value="ECO:0007669"/>
    <property type="project" value="UniProtKB-KW"/>
</dbReference>
<comment type="caution">
    <text evidence="10">The sequence shown here is derived from an EMBL/GenBank/DDBJ whole genome shotgun (WGS) entry which is preliminary data.</text>
</comment>
<evidence type="ECO:0000259" key="9">
    <source>
        <dbReference type="PROSITE" id="PS50828"/>
    </source>
</evidence>
<feature type="coiled-coil region" evidence="7">
    <location>
        <begin position="671"/>
        <end position="702"/>
    </location>
</feature>
<keyword evidence="4" id="KW-0067">ATP-binding</keyword>
<accession>A0ABD0TT98</accession>
<evidence type="ECO:0000256" key="5">
    <source>
        <dbReference type="ARBA" id="ARBA00022884"/>
    </source>
</evidence>
<feature type="compositionally biased region" description="Basic and acidic residues" evidence="8">
    <location>
        <begin position="61"/>
        <end position="89"/>
    </location>
</feature>
<dbReference type="PANTHER" id="PTHR48466">
    <property type="entry name" value="OS10G0509000 PROTEIN-RELATED"/>
    <property type="match status" value="1"/>
</dbReference>
<proteinExistence type="predicted"/>
<keyword evidence="6" id="KW-0238">DNA-binding</keyword>
<dbReference type="InterPro" id="IPR027417">
    <property type="entry name" value="P-loop_NTPase"/>
</dbReference>
<dbReference type="InterPro" id="IPR036187">
    <property type="entry name" value="DNA_mismatch_repair_MutS_sf"/>
</dbReference>
<feature type="domain" description="Smr" evidence="9">
    <location>
        <begin position="845"/>
        <end position="916"/>
    </location>
</feature>
<dbReference type="EMBL" id="JANQDX010000072">
    <property type="protein sequence ID" value="KAL0902889.1"/>
    <property type="molecule type" value="Genomic_DNA"/>
</dbReference>
<dbReference type="SUPFAM" id="SSF48334">
    <property type="entry name" value="DNA repair protein MutS, domain III"/>
    <property type="match status" value="1"/>
</dbReference>
<dbReference type="SMART" id="SM00463">
    <property type="entry name" value="SMR"/>
    <property type="match status" value="1"/>
</dbReference>
<dbReference type="InterPro" id="IPR036063">
    <property type="entry name" value="Smr_dom_sf"/>
</dbReference>
<dbReference type="InterPro" id="IPR005747">
    <property type="entry name" value="MutS2"/>
</dbReference>
<dbReference type="PANTHER" id="PTHR48466:SF1">
    <property type="entry name" value="SMR DOMAIN-CONTAINING PROTEIN"/>
    <property type="match status" value="1"/>
</dbReference>
<dbReference type="Gene3D" id="3.30.1370.110">
    <property type="match status" value="1"/>
</dbReference>
<dbReference type="AlphaFoldDB" id="A0ABD0TT98"/>
<dbReference type="GO" id="GO:0019843">
    <property type="term" value="F:rRNA binding"/>
    <property type="evidence" value="ECO:0007669"/>
    <property type="project" value="UniProtKB-KW"/>
</dbReference>
<dbReference type="InterPro" id="IPR002625">
    <property type="entry name" value="Smr_dom"/>
</dbReference>
<dbReference type="SUPFAM" id="SSF160443">
    <property type="entry name" value="SMR domain-like"/>
    <property type="match status" value="1"/>
</dbReference>
<evidence type="ECO:0000313" key="11">
    <source>
        <dbReference type="Proteomes" id="UP001552299"/>
    </source>
</evidence>
<dbReference type="Gene3D" id="3.40.50.300">
    <property type="entry name" value="P-loop containing nucleotide triphosphate hydrolases"/>
    <property type="match status" value="1"/>
</dbReference>
<evidence type="ECO:0000256" key="6">
    <source>
        <dbReference type="ARBA" id="ARBA00023125"/>
    </source>
</evidence>
<dbReference type="InterPro" id="IPR045076">
    <property type="entry name" value="MutS"/>
</dbReference>
<feature type="coiled-coil region" evidence="7">
    <location>
        <begin position="309"/>
        <end position="336"/>
    </location>
</feature>
<feature type="region of interest" description="Disordered" evidence="8">
    <location>
        <begin position="57"/>
        <end position="89"/>
    </location>
</feature>
<dbReference type="NCBIfam" id="TIGR01069">
    <property type="entry name" value="mutS2"/>
    <property type="match status" value="1"/>
</dbReference>
<dbReference type="PROSITE" id="PS00486">
    <property type="entry name" value="DNA_MISMATCH_REPAIR_2"/>
    <property type="match status" value="1"/>
</dbReference>
<reference evidence="10 11" key="1">
    <citation type="journal article" date="2024" name="Plant Biotechnol. J.">
        <title>Dendrobium thyrsiflorum genome and its molecular insights into genes involved in important horticultural traits.</title>
        <authorList>
            <person name="Chen B."/>
            <person name="Wang J.Y."/>
            <person name="Zheng P.J."/>
            <person name="Li K.L."/>
            <person name="Liang Y.M."/>
            <person name="Chen X.F."/>
            <person name="Zhang C."/>
            <person name="Zhao X."/>
            <person name="He X."/>
            <person name="Zhang G.Q."/>
            <person name="Liu Z.J."/>
            <person name="Xu Q."/>
        </authorList>
    </citation>
    <scope>NUCLEOTIDE SEQUENCE [LARGE SCALE GENOMIC DNA]</scope>
    <source>
        <strain evidence="10">GZMU011</strain>
    </source>
</reference>
<dbReference type="SUPFAM" id="SSF52540">
    <property type="entry name" value="P-loop containing nucleoside triphosphate hydrolases"/>
    <property type="match status" value="1"/>
</dbReference>
<evidence type="ECO:0000256" key="1">
    <source>
        <dbReference type="ARBA" id="ARBA00022730"/>
    </source>
</evidence>
<organism evidence="10 11">
    <name type="scientific">Dendrobium thyrsiflorum</name>
    <name type="common">Pinecone-like raceme dendrobium</name>
    <name type="synonym">Orchid</name>
    <dbReference type="NCBI Taxonomy" id="117978"/>
    <lineage>
        <taxon>Eukaryota</taxon>
        <taxon>Viridiplantae</taxon>
        <taxon>Streptophyta</taxon>
        <taxon>Embryophyta</taxon>
        <taxon>Tracheophyta</taxon>
        <taxon>Spermatophyta</taxon>
        <taxon>Magnoliopsida</taxon>
        <taxon>Liliopsida</taxon>
        <taxon>Asparagales</taxon>
        <taxon>Orchidaceae</taxon>
        <taxon>Epidendroideae</taxon>
        <taxon>Malaxideae</taxon>
        <taxon>Dendrobiinae</taxon>
        <taxon>Dendrobium</taxon>
    </lineage>
</organism>
<keyword evidence="7" id="KW-0175">Coiled coil</keyword>
<keyword evidence="5" id="KW-0694">RNA-binding</keyword>
<dbReference type="GO" id="GO:0003677">
    <property type="term" value="F:DNA binding"/>
    <property type="evidence" value="ECO:0007669"/>
    <property type="project" value="UniProtKB-KW"/>
</dbReference>
<feature type="region of interest" description="Disordered" evidence="8">
    <location>
        <begin position="793"/>
        <end position="837"/>
    </location>
</feature>
<dbReference type="FunFam" id="3.40.50.300:FF:001814">
    <property type="entry name" value="DNA mismatch repair protein MutS type 2"/>
    <property type="match status" value="1"/>
</dbReference>
<evidence type="ECO:0000256" key="2">
    <source>
        <dbReference type="ARBA" id="ARBA00022741"/>
    </source>
</evidence>
<evidence type="ECO:0000256" key="4">
    <source>
        <dbReference type="ARBA" id="ARBA00022840"/>
    </source>
</evidence>
<dbReference type="Pfam" id="PF20297">
    <property type="entry name" value="MSSS"/>
    <property type="match status" value="1"/>
</dbReference>
<sequence>MEAFHCFMPIRKPLYHPEIRLFRPAKSWSSKIARPIIQNSADERTLLNSVDAKASVSAASSDEKSMKSDLHVRFRRREGEESERSRIEEEVREASEETLEWRSVCSQVSAFASTAAGREVCRSGRLRVGGDQAESQKLLDQTSAAVLLPEKLDFSDVDDVSELVRTAVDGELLTVRELCAVWRSLTSARGVLGQLVRVSSIGASSDSTRLAAIRLERRQNMDKLEELLKEESIKVFQAGGIDSPLITKRRTRMCIGVKSSHKSLLPEGVVLSVSSSGATYFMEPKGAIQLNNSEVMLSNSEKAEELAILRILTSEIAESEANIMRLMEKILELDLACARGAYALWMDGVCPSFVDDNDKEKLNENMLSVDIEGIHHPLLLGPFLTRSSSGLPSAVGSQKMLRMEDCVSQTRTKSESPVPVDIKIRASKKVVVISGPNTGGKTATLKTLGLASLMSKAGMFLPAKKKPRIPWFDQILADIGDHQSLEHNLSTFSGHISRICKIIQVSTKESLVLIDEIGSGTDPSEGVALSSSILQHLAECVNLLLVTTHYADLSLLKTTDSRFENAAMEFCIDTLQPTYRILWGSTGNSNALSIAKSIGFDQEVLDHAQEWAMKLAPGKQTELQGLLYQSLVGERSVLEYQAKEASSLFLDVMKLYFEIQAEAQDLSTREMALKANESRNLQQELKSARSQLEAVIKNFEDQLQTANPDQFNSILRKSESKIASIAAAYQPTINDTSEEEDRNSLYTPEIGERVYVKGFGDKVAIVIEEPTEDGITMVQCGKIKVRVKKNDMRPVRTSTKGRETSSGFQPREQEQKQQFIESPKDEQNDGEVSFGPAVRTSKNTVDLRGMRIDEASHKLQIAIAGCKSHSVLFIIHGMGTGAVKECALGILRNHPRVIRFEEESPMNFGCTLAYIR</sequence>
<dbReference type="InterPro" id="IPR000432">
    <property type="entry name" value="DNA_mismatch_repair_MutS_C"/>
</dbReference>
<evidence type="ECO:0000256" key="8">
    <source>
        <dbReference type="SAM" id="MobiDB-lite"/>
    </source>
</evidence>
<dbReference type="PIRSF" id="PIRSF005814">
    <property type="entry name" value="MutS_YshD"/>
    <property type="match status" value="1"/>
</dbReference>
<dbReference type="PROSITE" id="PS50828">
    <property type="entry name" value="SMR"/>
    <property type="match status" value="1"/>
</dbReference>
<dbReference type="Proteomes" id="UP001552299">
    <property type="component" value="Unassembled WGS sequence"/>
</dbReference>
<evidence type="ECO:0000256" key="3">
    <source>
        <dbReference type="ARBA" id="ARBA00022801"/>
    </source>
</evidence>
<dbReference type="Pfam" id="PF00488">
    <property type="entry name" value="MutS_V"/>
    <property type="match status" value="1"/>
</dbReference>
<dbReference type="InterPro" id="IPR046893">
    <property type="entry name" value="MSSS"/>
</dbReference>
<keyword evidence="1" id="KW-0699">rRNA-binding</keyword>
<keyword evidence="3" id="KW-0378">Hydrolase</keyword>
<keyword evidence="11" id="KW-1185">Reference proteome</keyword>
<name>A0ABD0TT98_DENTH</name>